<dbReference type="GO" id="GO:0046872">
    <property type="term" value="F:metal ion binding"/>
    <property type="evidence" value="ECO:0007669"/>
    <property type="project" value="UniProtKB-KW"/>
</dbReference>
<dbReference type="InterPro" id="IPR003829">
    <property type="entry name" value="Pirin_N_dom"/>
</dbReference>
<gene>
    <name evidence="6" type="ORF">AB0763_15610</name>
</gene>
<feature type="domain" description="Quercetin 2,3-dioxygenase C-terminal cupin" evidence="5">
    <location>
        <begin position="144"/>
        <end position="231"/>
    </location>
</feature>
<dbReference type="InterPro" id="IPR012093">
    <property type="entry name" value="Pirin"/>
</dbReference>
<dbReference type="EMBL" id="CP162602">
    <property type="protein sequence ID" value="XDK26468.1"/>
    <property type="molecule type" value="Genomic_DNA"/>
</dbReference>
<evidence type="ECO:0000256" key="2">
    <source>
        <dbReference type="PIRSR" id="PIRSR006232-1"/>
    </source>
</evidence>
<organism evidence="6">
    <name type="scientific">Vibrio sp. HB236076</name>
    <dbReference type="NCBI Taxonomy" id="3232307"/>
    <lineage>
        <taxon>Bacteria</taxon>
        <taxon>Pseudomonadati</taxon>
        <taxon>Pseudomonadota</taxon>
        <taxon>Gammaproteobacteria</taxon>
        <taxon>Vibrionales</taxon>
        <taxon>Vibrionaceae</taxon>
        <taxon>Vibrio</taxon>
    </lineage>
</organism>
<protein>
    <submittedName>
        <fullName evidence="6">Pirin family protein</fullName>
    </submittedName>
</protein>
<evidence type="ECO:0000313" key="6">
    <source>
        <dbReference type="EMBL" id="XDK26468.1"/>
    </source>
</evidence>
<reference evidence="6" key="1">
    <citation type="submission" date="2024-07" db="EMBL/GenBank/DDBJ databases">
        <title>Genome Analysis of a Potential Novel Vibrio Species Secreting pH- and Thermo-stable Alginate Lyase and its Application in Producing Alginate Oligosaccharides.</title>
        <authorList>
            <person name="Huang H."/>
            <person name="Bao K."/>
        </authorList>
    </citation>
    <scope>NUCLEOTIDE SEQUENCE</scope>
    <source>
        <strain evidence="6">HB236076</strain>
        <plasmid evidence="6">p-HB236076</plasmid>
    </source>
</reference>
<proteinExistence type="inferred from homology"/>
<feature type="binding site" evidence="2">
    <location>
        <position position="58"/>
    </location>
    <ligand>
        <name>Fe cation</name>
        <dbReference type="ChEBI" id="CHEBI:24875"/>
    </ligand>
</feature>
<dbReference type="Pfam" id="PF17954">
    <property type="entry name" value="Pirin_C_2"/>
    <property type="match status" value="1"/>
</dbReference>
<evidence type="ECO:0000256" key="1">
    <source>
        <dbReference type="ARBA" id="ARBA00008416"/>
    </source>
</evidence>
<name>A0AB39HKR6_9VIBR</name>
<dbReference type="PANTHER" id="PTHR43212">
    <property type="entry name" value="QUERCETIN 2,3-DIOXYGENASE"/>
    <property type="match status" value="1"/>
</dbReference>
<evidence type="ECO:0000259" key="4">
    <source>
        <dbReference type="Pfam" id="PF02678"/>
    </source>
</evidence>
<feature type="binding site" evidence="2">
    <location>
        <position position="104"/>
    </location>
    <ligand>
        <name>Fe cation</name>
        <dbReference type="ChEBI" id="CHEBI:24875"/>
    </ligand>
</feature>
<keyword evidence="2" id="KW-0479">Metal-binding</keyword>
<comment type="cofactor">
    <cofactor evidence="2">
        <name>Fe cation</name>
        <dbReference type="ChEBI" id="CHEBI:24875"/>
    </cofactor>
    <text evidence="2">Binds 1 Fe cation per subunit.</text>
</comment>
<comment type="similarity">
    <text evidence="1 3">Belongs to the pirin family.</text>
</comment>
<feature type="domain" description="Pirin N-terminal" evidence="4">
    <location>
        <begin position="11"/>
        <end position="120"/>
    </location>
</feature>
<dbReference type="InterPro" id="IPR011051">
    <property type="entry name" value="RmlC_Cupin_sf"/>
</dbReference>
<geneLocation type="plasmid" evidence="6">
    <name>p-HB236076</name>
</geneLocation>
<dbReference type="AlphaFoldDB" id="A0AB39HKR6"/>
<dbReference type="InterPro" id="IPR014710">
    <property type="entry name" value="RmlC-like_jellyroll"/>
</dbReference>
<dbReference type="Gene3D" id="2.60.120.10">
    <property type="entry name" value="Jelly Rolls"/>
    <property type="match status" value="2"/>
</dbReference>
<evidence type="ECO:0000259" key="5">
    <source>
        <dbReference type="Pfam" id="PF17954"/>
    </source>
</evidence>
<dbReference type="InterPro" id="IPR041602">
    <property type="entry name" value="Quercetinase_C"/>
</dbReference>
<dbReference type="PIRSF" id="PIRSF006232">
    <property type="entry name" value="Pirin"/>
    <property type="match status" value="1"/>
</dbReference>
<feature type="binding site" evidence="2">
    <location>
        <position position="102"/>
    </location>
    <ligand>
        <name>Fe cation</name>
        <dbReference type="ChEBI" id="CHEBI:24875"/>
    </ligand>
</feature>
<dbReference type="Pfam" id="PF02678">
    <property type="entry name" value="Pirin"/>
    <property type="match status" value="1"/>
</dbReference>
<evidence type="ECO:0000256" key="3">
    <source>
        <dbReference type="RuleBase" id="RU003457"/>
    </source>
</evidence>
<dbReference type="KEGG" id="vih:AB0763_15610"/>
<sequence length="232" mass="26181">MMMIIRPAEQRGVGDFGWLKSRHSFSFGQYYDPNHMGFSSLRVINEDHVAPEAGFDTHGHKNMEIISYVIAGALKHRDSQGHEQLLPAGEFQVMSAGKGIYHSEYNASHQAPVHFLQIWIEPNEFDSEPSYQQQAFSVSEGLTVIAGPKDSGAPLTLRQDAWIHQLYLTNGQHYQQSVKSHRHYYVHVVKGMLEIDQQRLSSGDGAKISSTNTIDYQQLGEEPVQVLIFDLV</sequence>
<keyword evidence="2" id="KW-0408">Iron</keyword>
<dbReference type="PANTHER" id="PTHR43212:SF3">
    <property type="entry name" value="QUERCETIN 2,3-DIOXYGENASE"/>
    <property type="match status" value="1"/>
</dbReference>
<dbReference type="RefSeq" id="WP_368644144.1">
    <property type="nucleotide sequence ID" value="NZ_CP162602.1"/>
</dbReference>
<accession>A0AB39HKR6</accession>
<dbReference type="SUPFAM" id="SSF51182">
    <property type="entry name" value="RmlC-like cupins"/>
    <property type="match status" value="1"/>
</dbReference>
<dbReference type="CDD" id="cd02910">
    <property type="entry name" value="cupin_Yhhw_N"/>
    <property type="match status" value="1"/>
</dbReference>
<feature type="binding site" evidence="2">
    <location>
        <position position="60"/>
    </location>
    <ligand>
        <name>Fe cation</name>
        <dbReference type="ChEBI" id="CHEBI:24875"/>
    </ligand>
</feature>
<keyword evidence="6" id="KW-0614">Plasmid</keyword>